<dbReference type="AlphaFoldDB" id="A0AAD1QXU5"/>
<accession>A0AAD1QXU5</accession>
<feature type="region of interest" description="Disordered" evidence="1">
    <location>
        <begin position="1"/>
        <end position="76"/>
    </location>
</feature>
<name>A0AAD1QXU5_PELCU</name>
<sequence length="308" mass="33580">MARSHRAKEPLVGQKRPGCGNGLDPEEEYEELDYASDEEAGSEEGAPPAVAPRTGGAFPAGGVAAQGASGDAGILDPQGNPLFDPDDLRHPRSAEWEPPEHIARYIALRMRTPLSRESRSKLRAECPRPSVPGSACKTPEVDPQIAQFLNKSGWKQKKGLDFSLRHCQDKIMDTIGPLSKAYEVLEAPKAGDAELDIDVAIGWVQRAICLLGNANMAVSAERRKAILLKIDPKLATMAVSEPGPSAEGMLFGDNFVRDLGSRPPARGFRGSYRAQRGSFFPTRNFQEPRPAPFFPSRGRCLIRQTPLW</sequence>
<reference evidence="2" key="1">
    <citation type="submission" date="2022-03" db="EMBL/GenBank/DDBJ databases">
        <authorList>
            <person name="Alioto T."/>
            <person name="Alioto T."/>
            <person name="Gomez Garrido J."/>
        </authorList>
    </citation>
    <scope>NUCLEOTIDE SEQUENCE</scope>
</reference>
<keyword evidence="3" id="KW-1185">Reference proteome</keyword>
<proteinExistence type="predicted"/>
<feature type="compositionally biased region" description="Acidic residues" evidence="1">
    <location>
        <begin position="24"/>
        <end position="42"/>
    </location>
</feature>
<feature type="region of interest" description="Disordered" evidence="1">
    <location>
        <begin position="119"/>
        <end position="139"/>
    </location>
</feature>
<evidence type="ECO:0000313" key="2">
    <source>
        <dbReference type="EMBL" id="CAH2219760.1"/>
    </source>
</evidence>
<evidence type="ECO:0000313" key="3">
    <source>
        <dbReference type="Proteomes" id="UP001295444"/>
    </source>
</evidence>
<dbReference type="EMBL" id="OW240912">
    <property type="protein sequence ID" value="CAH2219760.1"/>
    <property type="molecule type" value="Genomic_DNA"/>
</dbReference>
<protein>
    <submittedName>
        <fullName evidence="2">Uncharacterized protein</fullName>
    </submittedName>
</protein>
<evidence type="ECO:0000256" key="1">
    <source>
        <dbReference type="SAM" id="MobiDB-lite"/>
    </source>
</evidence>
<dbReference type="Proteomes" id="UP001295444">
    <property type="component" value="Chromosome 01"/>
</dbReference>
<gene>
    <name evidence="2" type="ORF">PECUL_23A034020</name>
</gene>
<organism evidence="2 3">
    <name type="scientific">Pelobates cultripes</name>
    <name type="common">Western spadefoot toad</name>
    <dbReference type="NCBI Taxonomy" id="61616"/>
    <lineage>
        <taxon>Eukaryota</taxon>
        <taxon>Metazoa</taxon>
        <taxon>Chordata</taxon>
        <taxon>Craniata</taxon>
        <taxon>Vertebrata</taxon>
        <taxon>Euteleostomi</taxon>
        <taxon>Amphibia</taxon>
        <taxon>Batrachia</taxon>
        <taxon>Anura</taxon>
        <taxon>Pelobatoidea</taxon>
        <taxon>Pelobatidae</taxon>
        <taxon>Pelobates</taxon>
    </lineage>
</organism>